<dbReference type="STRING" id="745531.A0A0C3S4J9"/>
<gene>
    <name evidence="5" type="ORF">PHLGIDRAFT_95324</name>
</gene>
<dbReference type="InterPro" id="IPR031568">
    <property type="entry name" value="Pet117"/>
</dbReference>
<dbReference type="PANTHER" id="PTHR28163">
    <property type="entry name" value="PROTEIN PET117 HOMOLOG, MITOCHONDRIAL"/>
    <property type="match status" value="1"/>
</dbReference>
<dbReference type="GO" id="GO:0033617">
    <property type="term" value="P:mitochondrial respiratory chain complex IV assembly"/>
    <property type="evidence" value="ECO:0007669"/>
    <property type="project" value="TreeGrafter"/>
</dbReference>
<comment type="similarity">
    <text evidence="2">Belongs to the PET117 family.</text>
</comment>
<accession>A0A0C3S4J9</accession>
<evidence type="ECO:0000256" key="4">
    <source>
        <dbReference type="ARBA" id="ARBA00023128"/>
    </source>
</evidence>
<dbReference type="Pfam" id="PF15786">
    <property type="entry name" value="PET117"/>
    <property type="match status" value="1"/>
</dbReference>
<dbReference type="EMBL" id="KN840639">
    <property type="protein sequence ID" value="KIP03015.1"/>
    <property type="molecule type" value="Genomic_DNA"/>
</dbReference>
<protein>
    <recommendedName>
        <fullName evidence="7">Cytochrome c oxidase assembly protein</fullName>
    </recommendedName>
</protein>
<dbReference type="Proteomes" id="UP000053257">
    <property type="component" value="Unassembled WGS sequence"/>
</dbReference>
<evidence type="ECO:0008006" key="7">
    <source>
        <dbReference type="Google" id="ProtNLM"/>
    </source>
</evidence>
<evidence type="ECO:0000256" key="3">
    <source>
        <dbReference type="ARBA" id="ARBA00022946"/>
    </source>
</evidence>
<organism evidence="5 6">
    <name type="scientific">Phlebiopsis gigantea (strain 11061_1 CR5-6)</name>
    <name type="common">White-rot fungus</name>
    <name type="synonym">Peniophora gigantea</name>
    <dbReference type="NCBI Taxonomy" id="745531"/>
    <lineage>
        <taxon>Eukaryota</taxon>
        <taxon>Fungi</taxon>
        <taxon>Dikarya</taxon>
        <taxon>Basidiomycota</taxon>
        <taxon>Agaricomycotina</taxon>
        <taxon>Agaricomycetes</taxon>
        <taxon>Polyporales</taxon>
        <taxon>Phanerochaetaceae</taxon>
        <taxon>Phlebiopsis</taxon>
    </lineage>
</organism>
<proteinExistence type="inferred from homology"/>
<reference evidence="5 6" key="1">
    <citation type="journal article" date="2014" name="PLoS Genet.">
        <title>Analysis of the Phlebiopsis gigantea genome, transcriptome and secretome provides insight into its pioneer colonization strategies of wood.</title>
        <authorList>
            <person name="Hori C."/>
            <person name="Ishida T."/>
            <person name="Igarashi K."/>
            <person name="Samejima M."/>
            <person name="Suzuki H."/>
            <person name="Master E."/>
            <person name="Ferreira P."/>
            <person name="Ruiz-Duenas F.J."/>
            <person name="Held B."/>
            <person name="Canessa P."/>
            <person name="Larrondo L.F."/>
            <person name="Schmoll M."/>
            <person name="Druzhinina I.S."/>
            <person name="Kubicek C.P."/>
            <person name="Gaskell J.A."/>
            <person name="Kersten P."/>
            <person name="St John F."/>
            <person name="Glasner J."/>
            <person name="Sabat G."/>
            <person name="Splinter BonDurant S."/>
            <person name="Syed K."/>
            <person name="Yadav J."/>
            <person name="Mgbeahuruike A.C."/>
            <person name="Kovalchuk A."/>
            <person name="Asiegbu F.O."/>
            <person name="Lackner G."/>
            <person name="Hoffmeister D."/>
            <person name="Rencoret J."/>
            <person name="Gutierrez A."/>
            <person name="Sun H."/>
            <person name="Lindquist E."/>
            <person name="Barry K."/>
            <person name="Riley R."/>
            <person name="Grigoriev I.V."/>
            <person name="Henrissat B."/>
            <person name="Kues U."/>
            <person name="Berka R.M."/>
            <person name="Martinez A.T."/>
            <person name="Covert S.F."/>
            <person name="Blanchette R.A."/>
            <person name="Cullen D."/>
        </authorList>
    </citation>
    <scope>NUCLEOTIDE SEQUENCE [LARGE SCALE GENOMIC DNA]</scope>
    <source>
        <strain evidence="5 6">11061_1 CR5-6</strain>
    </source>
</reference>
<dbReference type="AlphaFoldDB" id="A0A0C3S4J9"/>
<evidence type="ECO:0000313" key="6">
    <source>
        <dbReference type="Proteomes" id="UP000053257"/>
    </source>
</evidence>
<dbReference type="OrthoDB" id="76305at2759"/>
<dbReference type="PANTHER" id="PTHR28163:SF1">
    <property type="entry name" value="PROTEIN PET117 HOMOLOG, MITOCHONDRIAL"/>
    <property type="match status" value="1"/>
</dbReference>
<evidence type="ECO:0000256" key="2">
    <source>
        <dbReference type="ARBA" id="ARBA00008197"/>
    </source>
</evidence>
<name>A0A0C3S4J9_PHLG1</name>
<dbReference type="GO" id="GO:0005739">
    <property type="term" value="C:mitochondrion"/>
    <property type="evidence" value="ECO:0007669"/>
    <property type="project" value="UniProtKB-SubCell"/>
</dbReference>
<comment type="subcellular location">
    <subcellularLocation>
        <location evidence="1">Mitochondrion</location>
    </subcellularLocation>
</comment>
<keyword evidence="4" id="KW-0496">Mitochondrion</keyword>
<evidence type="ECO:0000313" key="5">
    <source>
        <dbReference type="EMBL" id="KIP03015.1"/>
    </source>
</evidence>
<dbReference type="HOGENOM" id="CLU_161486_3_0_1"/>
<sequence>MSRVAKTTLAASVLVSAGIIWTVHFMQRQEAETMYQGVLRDEERRKEKMHQRQADFEESQRKRALYEQVQRVHSSTSSSGGS</sequence>
<evidence type="ECO:0000256" key="1">
    <source>
        <dbReference type="ARBA" id="ARBA00004173"/>
    </source>
</evidence>
<keyword evidence="6" id="KW-1185">Reference proteome</keyword>
<keyword evidence="3" id="KW-0809">Transit peptide</keyword>